<name>A0A838BDK0_9HYPH</name>
<dbReference type="EMBL" id="JACDTY010000026">
    <property type="protein sequence ID" value="MBA1144688.1"/>
    <property type="molecule type" value="Genomic_DNA"/>
</dbReference>
<comment type="caution">
    <text evidence="7">The sequence shown here is derived from an EMBL/GenBank/DDBJ whole genome shotgun (WGS) entry which is preliminary data.</text>
</comment>
<comment type="subcellular location">
    <subcellularLocation>
        <location evidence="1 5">Cell membrane</location>
        <topology evidence="1 5">Multi-pass membrane protein</topology>
    </subcellularLocation>
</comment>
<sequence>MSAEATLAAPKSERGAGLSRLLGRIFIYGILILFAFYYLMPLFVMIVTSLKDMSEIREGNLISLPRNPTLEPWRVAWMEACVGVDCPGIRGFYANTFLMVLPAVTVSTLLGSLNGFALTKFNFPGHRLVFGLIMFGCFTPYQAILIPMATVLGKLGLSGSLWGLILIHVIYGLPFTTLFFRNYYVSIPQDLVKAARVDGAGFFRIFYHILLPISAPIAIVSVIWQFTNIWNDFLFGASFTYGRNAPIMVALNNIVNTSTGERPYNVQMAAAIMAALPTLIIYVFAGRYFIRGLVAGSVKG</sequence>
<feature type="domain" description="ABC transmembrane type-1" evidence="6">
    <location>
        <begin position="93"/>
        <end position="285"/>
    </location>
</feature>
<gene>
    <name evidence="7" type="ORF">H0241_31275</name>
</gene>
<protein>
    <submittedName>
        <fullName evidence="7">Carbohydrate ABC transporter permease</fullName>
    </submittedName>
</protein>
<keyword evidence="5" id="KW-0813">Transport</keyword>
<keyword evidence="4 5" id="KW-0472">Membrane</keyword>
<evidence type="ECO:0000256" key="1">
    <source>
        <dbReference type="ARBA" id="ARBA00004651"/>
    </source>
</evidence>
<feature type="transmembrane region" description="Helical" evidence="5">
    <location>
        <begin position="205"/>
        <end position="226"/>
    </location>
</feature>
<dbReference type="PANTHER" id="PTHR43879">
    <property type="entry name" value="ABC TRANSPORTER PERMEASE PROTEIN"/>
    <property type="match status" value="1"/>
</dbReference>
<dbReference type="Pfam" id="PF00528">
    <property type="entry name" value="BPD_transp_1"/>
    <property type="match status" value="1"/>
</dbReference>
<dbReference type="PROSITE" id="PS50928">
    <property type="entry name" value="ABC_TM1"/>
    <property type="match status" value="1"/>
</dbReference>
<feature type="transmembrane region" description="Helical" evidence="5">
    <location>
        <begin position="21"/>
        <end position="40"/>
    </location>
</feature>
<dbReference type="RefSeq" id="WP_181061620.1">
    <property type="nucleotide sequence ID" value="NZ_JACDTY010000026.1"/>
</dbReference>
<proteinExistence type="inferred from homology"/>
<evidence type="ECO:0000256" key="5">
    <source>
        <dbReference type="RuleBase" id="RU363032"/>
    </source>
</evidence>
<dbReference type="PANTHER" id="PTHR43879:SF1">
    <property type="entry name" value="GLUCOSE IMPORT SYSTEM PERMEASE PROTEIN GLCU"/>
    <property type="match status" value="1"/>
</dbReference>
<evidence type="ECO:0000259" key="6">
    <source>
        <dbReference type="PROSITE" id="PS50928"/>
    </source>
</evidence>
<dbReference type="InterPro" id="IPR000515">
    <property type="entry name" value="MetI-like"/>
</dbReference>
<dbReference type="SUPFAM" id="SSF161098">
    <property type="entry name" value="MetI-like"/>
    <property type="match status" value="1"/>
</dbReference>
<reference evidence="7 8" key="1">
    <citation type="submission" date="2020-07" db="EMBL/GenBank/DDBJ databases">
        <title>Definition of the novel symbiovar canariense within Mesorhizobium novociceri, a new species of genus Mesorhizobium nodulating Cicer canariense in the Caldera de Taburiente National Park (La Palma, Canary Islands).</title>
        <authorList>
            <person name="Leon-Barrios M."/>
            <person name="Perez-Yepez J."/>
            <person name="Flores-Felix J.D."/>
            <person name="Ramirez-Baena M.H."/>
            <person name="Pulido-Suarez L."/>
            <person name="Igual J.M."/>
            <person name="Velazquez E."/>
            <person name="Peix A."/>
        </authorList>
    </citation>
    <scope>NUCLEOTIDE SEQUENCE [LARGE SCALE GENOMIC DNA]</scope>
    <source>
        <strain evidence="7 8">CCANP35</strain>
    </source>
</reference>
<feature type="transmembrane region" description="Helical" evidence="5">
    <location>
        <begin position="161"/>
        <end position="184"/>
    </location>
</feature>
<feature type="transmembrane region" description="Helical" evidence="5">
    <location>
        <begin position="268"/>
        <end position="290"/>
    </location>
</feature>
<evidence type="ECO:0000256" key="4">
    <source>
        <dbReference type="ARBA" id="ARBA00023136"/>
    </source>
</evidence>
<dbReference type="GO" id="GO:0055085">
    <property type="term" value="P:transmembrane transport"/>
    <property type="evidence" value="ECO:0007669"/>
    <property type="project" value="InterPro"/>
</dbReference>
<evidence type="ECO:0000256" key="2">
    <source>
        <dbReference type="ARBA" id="ARBA00022692"/>
    </source>
</evidence>
<accession>A0A838BDK0</accession>
<dbReference type="Gene3D" id="1.10.3720.10">
    <property type="entry name" value="MetI-like"/>
    <property type="match status" value="1"/>
</dbReference>
<comment type="similarity">
    <text evidence="5">Belongs to the binding-protein-dependent transport system permease family.</text>
</comment>
<evidence type="ECO:0000313" key="8">
    <source>
        <dbReference type="Proteomes" id="UP000558284"/>
    </source>
</evidence>
<keyword evidence="2 5" id="KW-0812">Transmembrane</keyword>
<dbReference type="Proteomes" id="UP000558284">
    <property type="component" value="Unassembled WGS sequence"/>
</dbReference>
<keyword evidence="8" id="KW-1185">Reference proteome</keyword>
<evidence type="ECO:0000256" key="3">
    <source>
        <dbReference type="ARBA" id="ARBA00022989"/>
    </source>
</evidence>
<evidence type="ECO:0000313" key="7">
    <source>
        <dbReference type="EMBL" id="MBA1144688.1"/>
    </source>
</evidence>
<feature type="transmembrane region" description="Helical" evidence="5">
    <location>
        <begin position="97"/>
        <end position="116"/>
    </location>
</feature>
<dbReference type="GO" id="GO:0005886">
    <property type="term" value="C:plasma membrane"/>
    <property type="evidence" value="ECO:0007669"/>
    <property type="project" value="UniProtKB-SubCell"/>
</dbReference>
<keyword evidence="3 5" id="KW-1133">Transmembrane helix</keyword>
<organism evidence="7 8">
    <name type="scientific">Mesorhizobium neociceri</name>
    <dbReference type="NCBI Taxonomy" id="1307853"/>
    <lineage>
        <taxon>Bacteria</taxon>
        <taxon>Pseudomonadati</taxon>
        <taxon>Pseudomonadota</taxon>
        <taxon>Alphaproteobacteria</taxon>
        <taxon>Hyphomicrobiales</taxon>
        <taxon>Phyllobacteriaceae</taxon>
        <taxon>Mesorhizobium</taxon>
    </lineage>
</organism>
<dbReference type="InterPro" id="IPR035906">
    <property type="entry name" value="MetI-like_sf"/>
</dbReference>
<dbReference type="AlphaFoldDB" id="A0A838BDK0"/>
<dbReference type="CDD" id="cd06261">
    <property type="entry name" value="TM_PBP2"/>
    <property type="match status" value="1"/>
</dbReference>
<feature type="transmembrane region" description="Helical" evidence="5">
    <location>
        <begin position="128"/>
        <end position="149"/>
    </location>
</feature>